<feature type="region of interest" description="Disordered" evidence="18">
    <location>
        <begin position="758"/>
        <end position="786"/>
    </location>
</feature>
<dbReference type="InterPro" id="IPR012338">
    <property type="entry name" value="Beta-lactam/transpept-like"/>
</dbReference>
<comment type="catalytic activity">
    <reaction evidence="16">
        <text>Preferential cleavage: (Ac)2-L-Lys-D-Ala-|-D-Ala. Also transpeptidation of peptidyl-alanyl moieties that are N-acyl substituents of D-alanine.</text>
        <dbReference type="EC" id="3.4.16.4"/>
    </reaction>
</comment>
<keyword evidence="13 19" id="KW-0472">Membrane</keyword>
<feature type="transmembrane region" description="Helical" evidence="19">
    <location>
        <begin position="21"/>
        <end position="41"/>
    </location>
</feature>
<dbReference type="SUPFAM" id="SSF56601">
    <property type="entry name" value="beta-lactamase/transpeptidase-like"/>
    <property type="match status" value="1"/>
</dbReference>
<dbReference type="Pfam" id="PF00905">
    <property type="entry name" value="Transpeptidase"/>
    <property type="match status" value="1"/>
</dbReference>
<reference evidence="22 23" key="1">
    <citation type="submission" date="2016-10" db="EMBL/GenBank/DDBJ databases">
        <authorList>
            <person name="de Groot N.N."/>
        </authorList>
    </citation>
    <scope>NUCLEOTIDE SEQUENCE [LARGE SCALE GENOMIC DNA]</scope>
    <source>
        <strain evidence="22 23">DSM 25186</strain>
    </source>
</reference>
<evidence type="ECO:0000256" key="11">
    <source>
        <dbReference type="ARBA" id="ARBA00022960"/>
    </source>
</evidence>
<evidence type="ECO:0000256" key="18">
    <source>
        <dbReference type="SAM" id="MobiDB-lite"/>
    </source>
</evidence>
<organism evidence="22 23">
    <name type="scientific">Catalinimonas alkaloidigena</name>
    <dbReference type="NCBI Taxonomy" id="1075417"/>
    <lineage>
        <taxon>Bacteria</taxon>
        <taxon>Pseudomonadati</taxon>
        <taxon>Bacteroidota</taxon>
        <taxon>Cytophagia</taxon>
        <taxon>Cytophagales</taxon>
        <taxon>Catalimonadaceae</taxon>
        <taxon>Catalinimonas</taxon>
    </lineage>
</organism>
<keyword evidence="6" id="KW-0121">Carboxypeptidase</keyword>
<dbReference type="STRING" id="1075417.SAMN05421823_103372"/>
<keyword evidence="7" id="KW-0645">Protease</keyword>
<dbReference type="GO" id="GO:0009252">
    <property type="term" value="P:peptidoglycan biosynthetic process"/>
    <property type="evidence" value="ECO:0007669"/>
    <property type="project" value="UniProtKB-KW"/>
</dbReference>
<comment type="similarity">
    <text evidence="3">In the C-terminal section; belongs to the transpeptidase family.</text>
</comment>
<dbReference type="RefSeq" id="WP_089681378.1">
    <property type="nucleotide sequence ID" value="NZ_FNFO01000003.1"/>
</dbReference>
<dbReference type="AlphaFoldDB" id="A0A1G9E770"/>
<evidence type="ECO:0000256" key="2">
    <source>
        <dbReference type="ARBA" id="ARBA00004752"/>
    </source>
</evidence>
<keyword evidence="10" id="KW-0378">Hydrolase</keyword>
<evidence type="ECO:0000256" key="5">
    <source>
        <dbReference type="ARBA" id="ARBA00022475"/>
    </source>
</evidence>
<evidence type="ECO:0000256" key="3">
    <source>
        <dbReference type="ARBA" id="ARBA00007090"/>
    </source>
</evidence>
<comment type="catalytic activity">
    <reaction evidence="17">
        <text>[GlcNAc-(1-&gt;4)-Mur2Ac(oyl-L-Ala-gamma-D-Glu-L-Lys-D-Ala-D-Ala)](n)-di-trans,octa-cis-undecaprenyl diphosphate + beta-D-GlcNAc-(1-&gt;4)-Mur2Ac(oyl-L-Ala-gamma-D-Glu-L-Lys-D-Ala-D-Ala)-di-trans,octa-cis-undecaprenyl diphosphate = [GlcNAc-(1-&gt;4)-Mur2Ac(oyl-L-Ala-gamma-D-Glu-L-Lys-D-Ala-D-Ala)](n+1)-di-trans,octa-cis-undecaprenyl diphosphate + di-trans,octa-cis-undecaprenyl diphosphate + H(+)</text>
        <dbReference type="Rhea" id="RHEA:23708"/>
        <dbReference type="Rhea" id="RHEA-COMP:9602"/>
        <dbReference type="Rhea" id="RHEA-COMP:9603"/>
        <dbReference type="ChEBI" id="CHEBI:15378"/>
        <dbReference type="ChEBI" id="CHEBI:58405"/>
        <dbReference type="ChEBI" id="CHEBI:60033"/>
        <dbReference type="ChEBI" id="CHEBI:78435"/>
        <dbReference type="EC" id="2.4.99.28"/>
    </reaction>
</comment>
<keyword evidence="14" id="KW-0511">Multifunctional enzyme</keyword>
<comment type="similarity">
    <text evidence="4">In the N-terminal section; belongs to the glycosyltransferase 51 family.</text>
</comment>
<evidence type="ECO:0000256" key="14">
    <source>
        <dbReference type="ARBA" id="ARBA00023268"/>
    </source>
</evidence>
<feature type="compositionally biased region" description="Polar residues" evidence="18">
    <location>
        <begin position="762"/>
        <end position="779"/>
    </location>
</feature>
<evidence type="ECO:0000256" key="4">
    <source>
        <dbReference type="ARBA" id="ARBA00007739"/>
    </source>
</evidence>
<evidence type="ECO:0000313" key="23">
    <source>
        <dbReference type="Proteomes" id="UP000198510"/>
    </source>
</evidence>
<dbReference type="InterPro" id="IPR001460">
    <property type="entry name" value="PCN-bd_Tpept"/>
</dbReference>
<dbReference type="PANTHER" id="PTHR32282">
    <property type="entry name" value="BINDING PROTEIN TRANSPEPTIDASE, PUTATIVE-RELATED"/>
    <property type="match status" value="1"/>
</dbReference>
<dbReference type="GO" id="GO:0008658">
    <property type="term" value="F:penicillin binding"/>
    <property type="evidence" value="ECO:0007669"/>
    <property type="project" value="InterPro"/>
</dbReference>
<evidence type="ECO:0000313" key="22">
    <source>
        <dbReference type="EMBL" id="SDK71963.1"/>
    </source>
</evidence>
<sequence length="786" mass="88870">MATKAKQPPKQKKNWLPLLVRTIWVAFLGGLGLFVGFVMAINVDLFGLFGGLPGTDQLENPTSEVASEIYFADGVRMGKYFRQNRTPVKFDELSPNLVKALYATEDIRFDEHSGVDFKGLGRVAWGIGKYAVTLGKSDLEGGGSTISQQLAKILFGTRNDPRYSGPLLKVPGLGMLIIKIKEWITAVKLERAYTKQEILTMYLNQFDFLYNADGILVASQTYFNKTPDQLSVEEAAVLVGMLKNPSLYSPVKYPERSLSRRNTVMSQMVKYDLLAAEAYDTLKAKPIKLRFKIDTHNEGPATYYRSYIQNYLVNWAKENGYDLYEDGLRIYTTLDSRMQQYAEEAMEEHMKYQQAIFFQHWKGRNPWVNDKNQEIPGFLDVMKKRTPQYRELKKEYGNNTDSIDYYMKKPRPMQVFSWTAPGHVLDTIMSPMDSLKYTKHFLHSGLMSMDPHTGEVKAWVGGIDHQFFKYDHVRQGRRQPGSTFKAAVYTAAIDNGYTPCHPVYDLPTTFQVGDTTYIPKNSGGDFTGEKMTIRQGLAQSKNSVSAFLVRKFGPQTVVDYARRLGITSPLDPVPSIALGTSEISVYEAVGMYSTFVNQGTWTEPYTIQRIEDKNGNVLKTFNPKVVDAISPRTAYTMLYMLMGATQEKNGTALGLYSRSKVMTDGNQVAAKTGTTDNYSDGWFTGVTKDLVTSVWVGGEERSIHFRTFEYGQGARLAMPIWAKYMDKVYADKSLPVKKGPFDVPEEYEFDFKCPPMEGDSINLASETEAPQPTPNTYVKPTQREDF</sequence>
<evidence type="ECO:0000256" key="1">
    <source>
        <dbReference type="ARBA" id="ARBA00004236"/>
    </source>
</evidence>
<dbReference type="GO" id="GO:0009002">
    <property type="term" value="F:serine-type D-Ala-D-Ala carboxypeptidase activity"/>
    <property type="evidence" value="ECO:0007669"/>
    <property type="project" value="UniProtKB-EC"/>
</dbReference>
<dbReference type="GO" id="GO:0006508">
    <property type="term" value="P:proteolysis"/>
    <property type="evidence" value="ECO:0007669"/>
    <property type="project" value="UniProtKB-KW"/>
</dbReference>
<keyword evidence="5" id="KW-1003">Cell membrane</keyword>
<name>A0A1G9E770_9BACT</name>
<proteinExistence type="inferred from homology"/>
<dbReference type="PANTHER" id="PTHR32282:SF11">
    <property type="entry name" value="PENICILLIN-BINDING PROTEIN 1B"/>
    <property type="match status" value="1"/>
</dbReference>
<dbReference type="Pfam" id="PF00912">
    <property type="entry name" value="Transgly"/>
    <property type="match status" value="1"/>
</dbReference>
<keyword evidence="11" id="KW-0133">Cell shape</keyword>
<keyword evidence="12" id="KW-0573">Peptidoglycan synthesis</keyword>
<dbReference type="InterPro" id="IPR001264">
    <property type="entry name" value="Glyco_trans_51"/>
</dbReference>
<keyword evidence="9" id="KW-0808">Transferase</keyword>
<feature type="domain" description="Glycosyl transferase family 51" evidence="21">
    <location>
        <begin position="78"/>
        <end position="268"/>
    </location>
</feature>
<dbReference type="Gene3D" id="3.40.710.10">
    <property type="entry name" value="DD-peptidase/beta-lactamase superfamily"/>
    <property type="match status" value="2"/>
</dbReference>
<comment type="pathway">
    <text evidence="2">Cell wall biogenesis; peptidoglycan biosynthesis.</text>
</comment>
<dbReference type="SUPFAM" id="SSF53955">
    <property type="entry name" value="Lysozyme-like"/>
    <property type="match status" value="1"/>
</dbReference>
<dbReference type="GO" id="GO:0008955">
    <property type="term" value="F:peptidoglycan glycosyltransferase activity"/>
    <property type="evidence" value="ECO:0007669"/>
    <property type="project" value="UniProtKB-EC"/>
</dbReference>
<keyword evidence="8" id="KW-0328">Glycosyltransferase</keyword>
<evidence type="ECO:0000259" key="20">
    <source>
        <dbReference type="Pfam" id="PF00905"/>
    </source>
</evidence>
<dbReference type="Gene3D" id="1.10.3810.10">
    <property type="entry name" value="Biosynthetic peptidoglycan transglycosylase-like"/>
    <property type="match status" value="1"/>
</dbReference>
<evidence type="ECO:0000259" key="21">
    <source>
        <dbReference type="Pfam" id="PF00912"/>
    </source>
</evidence>
<evidence type="ECO:0000256" key="19">
    <source>
        <dbReference type="SAM" id="Phobius"/>
    </source>
</evidence>
<feature type="domain" description="Penicillin-binding protein transpeptidase" evidence="20">
    <location>
        <begin position="449"/>
        <end position="689"/>
    </location>
</feature>
<gene>
    <name evidence="22" type="ORF">SAMN05421823_103372</name>
</gene>
<comment type="subcellular location">
    <subcellularLocation>
        <location evidence="1">Cell membrane</location>
    </subcellularLocation>
</comment>
<dbReference type="GO" id="GO:0030288">
    <property type="term" value="C:outer membrane-bounded periplasmic space"/>
    <property type="evidence" value="ECO:0007669"/>
    <property type="project" value="TreeGrafter"/>
</dbReference>
<evidence type="ECO:0000256" key="15">
    <source>
        <dbReference type="ARBA" id="ARBA00023316"/>
    </source>
</evidence>
<dbReference type="InterPro" id="IPR036950">
    <property type="entry name" value="PBP_transglycosylase"/>
</dbReference>
<dbReference type="OrthoDB" id="9766909at2"/>
<evidence type="ECO:0000256" key="12">
    <source>
        <dbReference type="ARBA" id="ARBA00022984"/>
    </source>
</evidence>
<dbReference type="GO" id="GO:0008360">
    <property type="term" value="P:regulation of cell shape"/>
    <property type="evidence" value="ECO:0007669"/>
    <property type="project" value="UniProtKB-KW"/>
</dbReference>
<dbReference type="GO" id="GO:0005886">
    <property type="term" value="C:plasma membrane"/>
    <property type="evidence" value="ECO:0007669"/>
    <property type="project" value="UniProtKB-SubCell"/>
</dbReference>
<accession>A0A1G9E770</accession>
<dbReference type="GO" id="GO:0071555">
    <property type="term" value="P:cell wall organization"/>
    <property type="evidence" value="ECO:0007669"/>
    <property type="project" value="UniProtKB-KW"/>
</dbReference>
<dbReference type="InterPro" id="IPR023346">
    <property type="entry name" value="Lysozyme-like_dom_sf"/>
</dbReference>
<evidence type="ECO:0000256" key="9">
    <source>
        <dbReference type="ARBA" id="ARBA00022679"/>
    </source>
</evidence>
<keyword evidence="19" id="KW-1133">Transmembrane helix</keyword>
<evidence type="ECO:0000256" key="6">
    <source>
        <dbReference type="ARBA" id="ARBA00022645"/>
    </source>
</evidence>
<dbReference type="EMBL" id="FNFO01000003">
    <property type="protein sequence ID" value="SDK71963.1"/>
    <property type="molecule type" value="Genomic_DNA"/>
</dbReference>
<evidence type="ECO:0000256" key="13">
    <source>
        <dbReference type="ARBA" id="ARBA00023136"/>
    </source>
</evidence>
<evidence type="ECO:0000256" key="17">
    <source>
        <dbReference type="ARBA" id="ARBA00049902"/>
    </source>
</evidence>
<evidence type="ECO:0000256" key="8">
    <source>
        <dbReference type="ARBA" id="ARBA00022676"/>
    </source>
</evidence>
<evidence type="ECO:0000256" key="16">
    <source>
        <dbReference type="ARBA" id="ARBA00034000"/>
    </source>
</evidence>
<evidence type="ECO:0000256" key="10">
    <source>
        <dbReference type="ARBA" id="ARBA00022801"/>
    </source>
</evidence>
<dbReference type="InterPro" id="IPR050396">
    <property type="entry name" value="Glycosyltr_51/Transpeptidase"/>
</dbReference>
<keyword evidence="15" id="KW-0961">Cell wall biogenesis/degradation</keyword>
<evidence type="ECO:0000256" key="7">
    <source>
        <dbReference type="ARBA" id="ARBA00022670"/>
    </source>
</evidence>
<dbReference type="Proteomes" id="UP000198510">
    <property type="component" value="Unassembled WGS sequence"/>
</dbReference>
<protein>
    <submittedName>
        <fullName evidence="22">Penicillin-binding protein 1A</fullName>
    </submittedName>
</protein>
<keyword evidence="23" id="KW-1185">Reference proteome</keyword>
<keyword evidence="19" id="KW-0812">Transmembrane</keyword>